<name>A0A931G712_9MICC</name>
<dbReference type="PANTHER" id="PTHR43877">
    <property type="entry name" value="AMINOALKYLPHOSPHONATE N-ACETYLTRANSFERASE-RELATED-RELATED"/>
    <property type="match status" value="1"/>
</dbReference>
<evidence type="ECO:0000313" key="4">
    <source>
        <dbReference type="EMBL" id="MBG0741643.1"/>
    </source>
</evidence>
<comment type="caution">
    <text evidence="4">The sequence shown here is derived from an EMBL/GenBank/DDBJ whole genome shotgun (WGS) entry which is preliminary data.</text>
</comment>
<dbReference type="CDD" id="cd04301">
    <property type="entry name" value="NAT_SF"/>
    <property type="match status" value="2"/>
</dbReference>
<dbReference type="SUPFAM" id="SSF55729">
    <property type="entry name" value="Acyl-CoA N-acyltransferases (Nat)"/>
    <property type="match status" value="2"/>
</dbReference>
<dbReference type="RefSeq" id="WP_196398574.1">
    <property type="nucleotide sequence ID" value="NZ_JADNYM010000035.1"/>
</dbReference>
<dbReference type="AlphaFoldDB" id="A0A931G712"/>
<dbReference type="Pfam" id="PF00583">
    <property type="entry name" value="Acetyltransf_1"/>
    <property type="match status" value="1"/>
</dbReference>
<evidence type="ECO:0000256" key="2">
    <source>
        <dbReference type="ARBA" id="ARBA00023315"/>
    </source>
</evidence>
<feature type="domain" description="N-acetyltransferase" evidence="3">
    <location>
        <begin position="178"/>
        <end position="330"/>
    </location>
</feature>
<evidence type="ECO:0000313" key="5">
    <source>
        <dbReference type="Proteomes" id="UP000655366"/>
    </source>
</evidence>
<feature type="domain" description="N-acetyltransferase" evidence="3">
    <location>
        <begin position="16"/>
        <end position="185"/>
    </location>
</feature>
<dbReference type="GO" id="GO:0016747">
    <property type="term" value="F:acyltransferase activity, transferring groups other than amino-acyl groups"/>
    <property type="evidence" value="ECO:0007669"/>
    <property type="project" value="InterPro"/>
</dbReference>
<keyword evidence="1" id="KW-0808">Transferase</keyword>
<evidence type="ECO:0000256" key="1">
    <source>
        <dbReference type="ARBA" id="ARBA00022679"/>
    </source>
</evidence>
<dbReference type="InterPro" id="IPR050832">
    <property type="entry name" value="Bact_Acetyltransf"/>
</dbReference>
<protein>
    <submittedName>
        <fullName evidence="4">GNAT family N-acetyltransferase</fullName>
    </submittedName>
</protein>
<keyword evidence="2" id="KW-0012">Acyltransferase</keyword>
<dbReference type="InterPro" id="IPR000182">
    <property type="entry name" value="GNAT_dom"/>
</dbReference>
<dbReference type="EMBL" id="JADNYM010000035">
    <property type="protein sequence ID" value="MBG0741643.1"/>
    <property type="molecule type" value="Genomic_DNA"/>
</dbReference>
<keyword evidence="5" id="KW-1185">Reference proteome</keyword>
<dbReference type="Proteomes" id="UP000655366">
    <property type="component" value="Unassembled WGS sequence"/>
</dbReference>
<sequence length="330" mass="36249">MSELSHVVALPAATNLHFRAITAADIDQWLALVERITAAEKPPWHDQRADLEQVFAGSKNDPTVNTVIGLDADGVARAYGRVTKNAGGPKAYAFGGVDPLWQRRGIGSAVLHWQLAQAKRRFAGDGQAPVVVRAHSQEDNAAERALLSRTGFSPVRYFTEMVRPLAGDIPQVTVDAGIEMLPFTPDRSEEVRAAHNEAFADHWGSEPRDEEAWGFMVNHPLARPDFSAIAVDRGTGEVVGYQLASYDPDPLNTQGRQEGYTELLGIRRAWRGRRIAAALLADAMERFRLAGLDYATLDVDTENPTGAFGLYERMGFRPTNRSAAWDCGLR</sequence>
<dbReference type="InterPro" id="IPR016181">
    <property type="entry name" value="Acyl_CoA_acyltransferase"/>
</dbReference>
<accession>A0A931G712</accession>
<dbReference type="Gene3D" id="3.40.630.30">
    <property type="match status" value="1"/>
</dbReference>
<reference evidence="4 5" key="1">
    <citation type="submission" date="2020-11" db="EMBL/GenBank/DDBJ databases">
        <title>Arthrobacter antarcticus sp. nov., isolated from Antarctic Soil.</title>
        <authorList>
            <person name="Li J."/>
        </authorList>
    </citation>
    <scope>NUCLEOTIDE SEQUENCE [LARGE SCALE GENOMIC DNA]</scope>
    <source>
        <strain evidence="4 5">Z1-20</strain>
    </source>
</reference>
<evidence type="ECO:0000259" key="3">
    <source>
        <dbReference type="PROSITE" id="PS51186"/>
    </source>
</evidence>
<proteinExistence type="predicted"/>
<dbReference type="PROSITE" id="PS51186">
    <property type="entry name" value="GNAT"/>
    <property type="match status" value="2"/>
</dbReference>
<organism evidence="4 5">
    <name type="scientific">Arthrobacter terrae</name>
    <dbReference type="NCBI Taxonomy" id="2935737"/>
    <lineage>
        <taxon>Bacteria</taxon>
        <taxon>Bacillati</taxon>
        <taxon>Actinomycetota</taxon>
        <taxon>Actinomycetes</taxon>
        <taxon>Micrococcales</taxon>
        <taxon>Micrococcaceae</taxon>
        <taxon>Arthrobacter</taxon>
    </lineage>
</organism>
<gene>
    <name evidence="4" type="ORF">IV500_19990</name>
</gene>